<dbReference type="Proteomes" id="UP000594263">
    <property type="component" value="Unplaced"/>
</dbReference>
<protein>
    <recommendedName>
        <fullName evidence="4">Transmembrane protein</fullName>
    </recommendedName>
</protein>
<evidence type="ECO:0000256" key="1">
    <source>
        <dbReference type="SAM" id="Phobius"/>
    </source>
</evidence>
<keyword evidence="1" id="KW-0472">Membrane</keyword>
<proteinExistence type="predicted"/>
<keyword evidence="1" id="KW-1133">Transmembrane helix</keyword>
<feature type="transmembrane region" description="Helical" evidence="1">
    <location>
        <begin position="32"/>
        <end position="55"/>
    </location>
</feature>
<dbReference type="EnsemblPlants" id="Kaladp0046s0339.1.v1.1">
    <property type="protein sequence ID" value="Kaladp0046s0339.1.v1.1.CDS.1"/>
    <property type="gene ID" value="Kaladp0046s0339.v1.1"/>
</dbReference>
<keyword evidence="3" id="KW-1185">Reference proteome</keyword>
<dbReference type="AlphaFoldDB" id="A0A7N0TX34"/>
<reference evidence="2" key="1">
    <citation type="submission" date="2021-01" db="UniProtKB">
        <authorList>
            <consortium name="EnsemblPlants"/>
        </authorList>
    </citation>
    <scope>IDENTIFICATION</scope>
</reference>
<evidence type="ECO:0008006" key="4">
    <source>
        <dbReference type="Google" id="ProtNLM"/>
    </source>
</evidence>
<evidence type="ECO:0000313" key="2">
    <source>
        <dbReference type="EnsemblPlants" id="Kaladp0046s0339.1.v1.1.CDS.1"/>
    </source>
</evidence>
<name>A0A7N0TX34_KALFE</name>
<keyword evidence="1" id="KW-0812">Transmembrane</keyword>
<sequence>MVKTDLIRGVRLVMPSFLTTPSSSIMPSKMDLICVIIFVFIPILDQIILLFSLFFQF</sequence>
<dbReference type="Gramene" id="Kaladp0046s0339.1.v1.1">
    <property type="protein sequence ID" value="Kaladp0046s0339.1.v1.1.CDS.1"/>
    <property type="gene ID" value="Kaladp0046s0339.v1.1"/>
</dbReference>
<accession>A0A7N0TX34</accession>
<organism evidence="2 3">
    <name type="scientific">Kalanchoe fedtschenkoi</name>
    <name type="common">Lavender scallops</name>
    <name type="synonym">South American air plant</name>
    <dbReference type="NCBI Taxonomy" id="63787"/>
    <lineage>
        <taxon>Eukaryota</taxon>
        <taxon>Viridiplantae</taxon>
        <taxon>Streptophyta</taxon>
        <taxon>Embryophyta</taxon>
        <taxon>Tracheophyta</taxon>
        <taxon>Spermatophyta</taxon>
        <taxon>Magnoliopsida</taxon>
        <taxon>eudicotyledons</taxon>
        <taxon>Gunneridae</taxon>
        <taxon>Pentapetalae</taxon>
        <taxon>Saxifragales</taxon>
        <taxon>Crassulaceae</taxon>
        <taxon>Kalanchoe</taxon>
    </lineage>
</organism>
<evidence type="ECO:0000313" key="3">
    <source>
        <dbReference type="Proteomes" id="UP000594263"/>
    </source>
</evidence>